<dbReference type="PANTHER" id="PTHR22550">
    <property type="entry name" value="SPORE GERMINATION PROTEIN"/>
    <property type="match status" value="1"/>
</dbReference>
<organism evidence="3 4">
    <name type="scientific">Candidatus Methylocalor cossyra</name>
    <dbReference type="NCBI Taxonomy" id="3108543"/>
    <lineage>
        <taxon>Bacteria</taxon>
        <taxon>Pseudomonadati</taxon>
        <taxon>Pseudomonadota</taxon>
        <taxon>Gammaproteobacteria</taxon>
        <taxon>Methylococcales</taxon>
        <taxon>Methylococcaceae</taxon>
        <taxon>Candidatus Methylocalor</taxon>
    </lineage>
</organism>
<dbReference type="InterPro" id="IPR033881">
    <property type="entry name" value="vWA_BatA_type"/>
</dbReference>
<dbReference type="CDD" id="cd01467">
    <property type="entry name" value="vWA_BatA_type"/>
    <property type="match status" value="1"/>
</dbReference>
<dbReference type="InterPro" id="IPR002035">
    <property type="entry name" value="VWF_A"/>
</dbReference>
<gene>
    <name evidence="3" type="ORF">MECH1_V1_1070</name>
</gene>
<dbReference type="InterPro" id="IPR036465">
    <property type="entry name" value="vWFA_dom_sf"/>
</dbReference>
<accession>A0ABM9NGU7</accession>
<evidence type="ECO:0000313" key="4">
    <source>
        <dbReference type="Proteomes" id="UP001497493"/>
    </source>
</evidence>
<keyword evidence="1" id="KW-0812">Transmembrane</keyword>
<dbReference type="Gene3D" id="3.40.50.410">
    <property type="entry name" value="von Willebrand factor, type A domain"/>
    <property type="match status" value="1"/>
</dbReference>
<sequence length="331" mass="36268">MIEFAWPWLFLALPLPWLVRRLLPPAPAALGAALRTPFLEEIEQLPAARQAHSVRLLPALLMALAWVLLVSAAARPQWLGDPVEQAVSGRDLMLAVDLSGSMEIEDFLLDGRPVDRLTAIQHVATQFIERRVGDRLGLILFGEQAYLQAPFTFDRKTVSTLLNEAVIGLAGDKTAIGDAIGLAVKRLKDNPAGQRVLILLSDGANTAGTVTPLKAAELAARAGLKIYTIGIGADELVVRDFFGARRVNPSKDLDEAAMRGIAEKTGGRYFRARDTAELEEIYQLLDQLEPVERDTRYYRPRRELYPWPLAGALLLMAGFGFRAALGDGGRP</sequence>
<evidence type="ECO:0000313" key="3">
    <source>
        <dbReference type="EMBL" id="CAL1239846.1"/>
    </source>
</evidence>
<evidence type="ECO:0000256" key="1">
    <source>
        <dbReference type="SAM" id="Phobius"/>
    </source>
</evidence>
<dbReference type="EMBL" id="OZ026884">
    <property type="protein sequence ID" value="CAL1239846.1"/>
    <property type="molecule type" value="Genomic_DNA"/>
</dbReference>
<keyword evidence="4" id="KW-1185">Reference proteome</keyword>
<dbReference type="PANTHER" id="PTHR22550:SF18">
    <property type="entry name" value="VWFA DOMAIN-CONTAINING PROTEIN"/>
    <property type="match status" value="1"/>
</dbReference>
<proteinExistence type="predicted"/>
<dbReference type="InterPro" id="IPR050768">
    <property type="entry name" value="UPF0353/GerABKA_families"/>
</dbReference>
<keyword evidence="1" id="KW-0472">Membrane</keyword>
<feature type="domain" description="VWFA" evidence="2">
    <location>
        <begin position="91"/>
        <end position="288"/>
    </location>
</feature>
<dbReference type="SMART" id="SM00327">
    <property type="entry name" value="VWA"/>
    <property type="match status" value="1"/>
</dbReference>
<protein>
    <submittedName>
        <fullName evidence="3">BatA (Bacteroides aerotolerance operon)</fullName>
    </submittedName>
</protein>
<keyword evidence="1" id="KW-1133">Transmembrane helix</keyword>
<name>A0ABM9NGU7_9GAMM</name>
<dbReference type="SUPFAM" id="SSF53300">
    <property type="entry name" value="vWA-like"/>
    <property type="match status" value="1"/>
</dbReference>
<reference evidence="3 4" key="1">
    <citation type="submission" date="2024-04" db="EMBL/GenBank/DDBJ databases">
        <authorList>
            <person name="Cremers G."/>
        </authorList>
    </citation>
    <scope>NUCLEOTIDE SEQUENCE [LARGE SCALE GENOMIC DNA]</scope>
    <source>
        <strain evidence="3">MeCH1-AG</strain>
    </source>
</reference>
<dbReference type="Pfam" id="PF00092">
    <property type="entry name" value="VWA"/>
    <property type="match status" value="1"/>
</dbReference>
<dbReference type="RefSeq" id="WP_348759380.1">
    <property type="nucleotide sequence ID" value="NZ_OZ026884.1"/>
</dbReference>
<dbReference type="PROSITE" id="PS50234">
    <property type="entry name" value="VWFA"/>
    <property type="match status" value="1"/>
</dbReference>
<feature type="transmembrane region" description="Helical" evidence="1">
    <location>
        <begin position="304"/>
        <end position="325"/>
    </location>
</feature>
<evidence type="ECO:0000259" key="2">
    <source>
        <dbReference type="PROSITE" id="PS50234"/>
    </source>
</evidence>
<dbReference type="Proteomes" id="UP001497493">
    <property type="component" value="Chromosome"/>
</dbReference>